<evidence type="ECO:0000256" key="1">
    <source>
        <dbReference type="SAM" id="MobiDB-lite"/>
    </source>
</evidence>
<dbReference type="OrthoDB" id="2752736at2759"/>
<dbReference type="Proteomes" id="UP000230002">
    <property type="component" value="Unassembled WGS sequence"/>
</dbReference>
<feature type="compositionally biased region" description="Low complexity" evidence="1">
    <location>
        <begin position="198"/>
        <end position="212"/>
    </location>
</feature>
<accession>A0A2G8S9C6</accession>
<evidence type="ECO:0000313" key="2">
    <source>
        <dbReference type="EMBL" id="PIL30102.1"/>
    </source>
</evidence>
<evidence type="ECO:0000313" key="3">
    <source>
        <dbReference type="EMBL" id="PIL30178.1"/>
    </source>
</evidence>
<organism evidence="3 4">
    <name type="scientific">Ganoderma sinense ZZ0214-1</name>
    <dbReference type="NCBI Taxonomy" id="1077348"/>
    <lineage>
        <taxon>Eukaryota</taxon>
        <taxon>Fungi</taxon>
        <taxon>Dikarya</taxon>
        <taxon>Basidiomycota</taxon>
        <taxon>Agaricomycotina</taxon>
        <taxon>Agaricomycetes</taxon>
        <taxon>Polyporales</taxon>
        <taxon>Polyporaceae</taxon>
        <taxon>Ganoderma</taxon>
    </lineage>
</organism>
<dbReference type="AlphaFoldDB" id="A0A2G8S9C6"/>
<protein>
    <submittedName>
        <fullName evidence="3">Uncharacterized protein</fullName>
    </submittedName>
</protein>
<gene>
    <name evidence="2" type="ORF">GSI_07679</name>
    <name evidence="3" type="ORF">GSI_07756</name>
</gene>
<sequence length="316" mass="35209">MPYSERRDSNESSVASPAPIPLPRLQYLAFAYRLNTVSDSDPIHLTDLLLSLIFVPPTCHMYLCVPGPTVHPAAEGVADVLHSVCRRVPEKQAVSHMFFRLSDRSSPMQLVFRQGGSLRLQVPPLAQDNPSDFPYHDFFRAFRPLFATTEELRIHYTNDRAATAALDVLPACFPSVAVLSVIRTISRPRGWPMERPASLSPQGSRTSGSSSHRLSEEIKELETTLAARAALGLPIRRLIVTLRASPLTADPEGELDNVRARLHGLDATADSEVMVMDGEASSELWEKDWLTRLPDRYDLPASIHRDWPTVWGAKLK</sequence>
<name>A0A2G8S9C6_9APHY</name>
<reference evidence="3 4" key="1">
    <citation type="journal article" date="2015" name="Sci. Rep.">
        <title>Chromosome-level genome map provides insights into diverse defense mechanisms in the medicinal fungus Ganoderma sinense.</title>
        <authorList>
            <person name="Zhu Y."/>
            <person name="Xu J."/>
            <person name="Sun C."/>
            <person name="Zhou S."/>
            <person name="Xu H."/>
            <person name="Nelson D.R."/>
            <person name="Qian J."/>
            <person name="Song J."/>
            <person name="Luo H."/>
            <person name="Xiang L."/>
            <person name="Li Y."/>
            <person name="Xu Z."/>
            <person name="Ji A."/>
            <person name="Wang L."/>
            <person name="Lu S."/>
            <person name="Hayward A."/>
            <person name="Sun W."/>
            <person name="Li X."/>
            <person name="Schwartz D.C."/>
            <person name="Wang Y."/>
            <person name="Chen S."/>
        </authorList>
    </citation>
    <scope>NUCLEOTIDE SEQUENCE [LARGE SCALE GENOMIC DNA]</scope>
    <source>
        <strain evidence="3 4">ZZ0214-1</strain>
    </source>
</reference>
<comment type="caution">
    <text evidence="3">The sequence shown here is derived from an EMBL/GenBank/DDBJ whole genome shotgun (WGS) entry which is preliminary data.</text>
</comment>
<feature type="region of interest" description="Disordered" evidence="1">
    <location>
        <begin position="192"/>
        <end position="216"/>
    </location>
</feature>
<proteinExistence type="predicted"/>
<dbReference type="EMBL" id="AYKW01000016">
    <property type="protein sequence ID" value="PIL30102.1"/>
    <property type="molecule type" value="Genomic_DNA"/>
</dbReference>
<evidence type="ECO:0000313" key="4">
    <source>
        <dbReference type="Proteomes" id="UP000230002"/>
    </source>
</evidence>
<keyword evidence="4" id="KW-1185">Reference proteome</keyword>
<dbReference type="EMBL" id="AYKW01000016">
    <property type="protein sequence ID" value="PIL30178.1"/>
    <property type="molecule type" value="Genomic_DNA"/>
</dbReference>